<evidence type="ECO:0000313" key="1">
    <source>
        <dbReference type="EMBL" id="OUP60592.1"/>
    </source>
</evidence>
<dbReference type="InterPro" id="IPR027417">
    <property type="entry name" value="P-loop_NTPase"/>
</dbReference>
<dbReference type="Pfam" id="PF12846">
    <property type="entry name" value="AAA_10"/>
    <property type="match status" value="1"/>
</dbReference>
<proteinExistence type="predicted"/>
<dbReference type="InterPro" id="IPR051162">
    <property type="entry name" value="T4SS_component"/>
</dbReference>
<comment type="caution">
    <text evidence="1">The sequence shown here is derived from an EMBL/GenBank/DDBJ whole genome shotgun (WGS) entry which is preliminary data.</text>
</comment>
<name>A0A1Y4M1S1_9FIRM</name>
<dbReference type="Gene3D" id="3.40.50.300">
    <property type="entry name" value="P-loop containing nucleotide triphosphate hydrolases"/>
    <property type="match status" value="1"/>
</dbReference>
<reference evidence="2" key="1">
    <citation type="submission" date="2017-04" db="EMBL/GenBank/DDBJ databases">
        <title>Function of individual gut microbiota members based on whole genome sequencing of pure cultures obtained from chicken caecum.</title>
        <authorList>
            <person name="Medvecky M."/>
            <person name="Cejkova D."/>
            <person name="Polansky O."/>
            <person name="Karasova D."/>
            <person name="Kubasova T."/>
            <person name="Cizek A."/>
            <person name="Rychlik I."/>
        </authorList>
    </citation>
    <scope>NUCLEOTIDE SEQUENCE [LARGE SCALE GENOMIC DNA]</scope>
    <source>
        <strain evidence="2">An178</strain>
    </source>
</reference>
<dbReference type="Gene3D" id="1.10.8.730">
    <property type="match status" value="1"/>
</dbReference>
<dbReference type="EMBL" id="NFKM01000009">
    <property type="protein sequence ID" value="OUP60592.1"/>
    <property type="molecule type" value="Genomic_DNA"/>
</dbReference>
<sequence length="785" mass="90818">MIKSQLKMQRQNKEKIKISRSIQDTIPVDTVYSDGIFRMKNRFSKTYRFLDINFSIASDESKEFIIKMYKELLNSFDSSVMVKITINNRKIDFAKFKEDVLLKKKDDPRFNAFIEEYNQMLIKNMENCSNIIQEKYITITCFKKDIEEARSYFGRLYNEMSSHFKRLGSQLIELSLNERLKIFHDFYRPGEEDFFDFDMKSSARHGHSFKDDICPKHLKFNNGYFNINEKYGRALYFSKLPQYLDVEFLLNLCSLNKNMMFSIDFYTIPTDEAMLEANNKMLGVDTNIATFSQKQIANNNFATNPPYELVTRKKEIEEMMNDLTSRDERMMLANMSVVHLADTKKELDADTAILKDSARAILVDLSTIFLPSRQLDALVTTIPFGVNRLQYMVRTMLTEALATLTPFRAQEIMDKGGIYYGQNTITNNMIICNKEKLKNPNTLVLGVPGSGKSFLVKHEIEATMASSDDDIIICDPEGEYDVIMNHFGGEVIEIYAGGKDHINAMDITLGYGDSGDSYKDKAQFILSLIESVNRGTVSLEERSILDRCISIVYQKYEETGIMPTLVDLREELLNQPESQARTLALKMELFTLGSMNLFAHHTNVNTKNRIISFNIQKLDKNLKTMGLLVITDQIINRVNENWKNGKRTHVYIDEFHVVYSNPESATFFNSAWRQFRKRNAYPTAITQNVEYLLQDEESRSIFANTQFFIMLNQAANDAEELCKLLEISPEQMQYFKDVESGRGLIKFGSTLVPFRMLIDLESMLYIINSTKPSDLEEQRKRGLIK</sequence>
<dbReference type="PANTHER" id="PTHR30121:SF6">
    <property type="entry name" value="SLR6007 PROTEIN"/>
    <property type="match status" value="1"/>
</dbReference>
<dbReference type="AlphaFoldDB" id="A0A1Y4M1S1"/>
<dbReference type="PANTHER" id="PTHR30121">
    <property type="entry name" value="UNCHARACTERIZED PROTEIN YJGR-RELATED"/>
    <property type="match status" value="1"/>
</dbReference>
<keyword evidence="2" id="KW-1185">Reference proteome</keyword>
<dbReference type="Proteomes" id="UP000195447">
    <property type="component" value="Unassembled WGS sequence"/>
</dbReference>
<dbReference type="RefSeq" id="WP_087158611.1">
    <property type="nucleotide sequence ID" value="NZ_NFKM01000009.1"/>
</dbReference>
<dbReference type="NCBIfam" id="NF045971">
    <property type="entry name" value="conju_CD1110"/>
    <property type="match status" value="1"/>
</dbReference>
<accession>A0A1Y4M1S1</accession>
<dbReference type="SUPFAM" id="SSF52540">
    <property type="entry name" value="P-loop containing nucleoside triphosphate hydrolases"/>
    <property type="match status" value="1"/>
</dbReference>
<gene>
    <name evidence="1" type="ORF">B5F14_05635</name>
</gene>
<evidence type="ECO:0000313" key="2">
    <source>
        <dbReference type="Proteomes" id="UP000195447"/>
    </source>
</evidence>
<organism evidence="1 2">
    <name type="scientific">Faecalitalea cylindroides</name>
    <dbReference type="NCBI Taxonomy" id="39483"/>
    <lineage>
        <taxon>Bacteria</taxon>
        <taxon>Bacillati</taxon>
        <taxon>Bacillota</taxon>
        <taxon>Erysipelotrichia</taxon>
        <taxon>Erysipelotrichales</taxon>
        <taxon>Erysipelotrichaceae</taxon>
        <taxon>Faecalitalea</taxon>
    </lineage>
</organism>
<protein>
    <submittedName>
        <fullName evidence="1">TraE family protein</fullName>
    </submittedName>
</protein>